<reference evidence="3 4" key="1">
    <citation type="submission" date="2022-03" db="EMBL/GenBank/DDBJ databases">
        <title>Complete genome of Streptomyces rimosus ssp. rimosus R7 (=ATCC 10970).</title>
        <authorList>
            <person name="Beganovic S."/>
            <person name="Ruckert C."/>
            <person name="Busche T."/>
            <person name="Kalinowski J."/>
            <person name="Wittmann C."/>
        </authorList>
    </citation>
    <scope>NUCLEOTIDE SEQUENCE [LARGE SCALE GENOMIC DNA]</scope>
    <source>
        <strain evidence="3 4">R7</strain>
    </source>
</reference>
<proteinExistence type="predicted"/>
<evidence type="ECO:0000259" key="2">
    <source>
        <dbReference type="Pfam" id="PF13349"/>
    </source>
</evidence>
<feature type="region of interest" description="Disordered" evidence="1">
    <location>
        <begin position="265"/>
        <end position="308"/>
    </location>
</feature>
<dbReference type="Proteomes" id="UP000829494">
    <property type="component" value="Chromosome"/>
</dbReference>
<evidence type="ECO:0000313" key="3">
    <source>
        <dbReference type="EMBL" id="UNZ03059.1"/>
    </source>
</evidence>
<dbReference type="Pfam" id="PF13349">
    <property type="entry name" value="DUF4097"/>
    <property type="match status" value="1"/>
</dbReference>
<name>A0ABY3YZ30_STRRM</name>
<gene>
    <name evidence="3" type="ORF">SRIMR7_12965</name>
</gene>
<feature type="compositionally biased region" description="Basic and acidic residues" evidence="1">
    <location>
        <begin position="272"/>
        <end position="290"/>
    </location>
</feature>
<dbReference type="EMBL" id="CP094298">
    <property type="protein sequence ID" value="UNZ03059.1"/>
    <property type="molecule type" value="Genomic_DNA"/>
</dbReference>
<dbReference type="GeneID" id="66857846"/>
<dbReference type="InterPro" id="IPR025164">
    <property type="entry name" value="Toastrack_DUF4097"/>
</dbReference>
<evidence type="ECO:0000256" key="1">
    <source>
        <dbReference type="SAM" id="MobiDB-lite"/>
    </source>
</evidence>
<sequence>MSARTEWSVSAPRTLEIEEEVTALEVRVVGGTVNVVGTTDGGRPRVEISELSGPPLTVRQEAGTLTVTYDDLPWKGFLKFLDRKGWHRSAVVSVTVPTATNVAIGTVGASAVISGIDGRTELRGVSGDSTLVRLTGPVRAETVSGRVEGQAVTGDLRFNSVSGDLTLIEGSGATVKADSVSGDMVLDLDPAATGTDVQLTTVSGEVAIRLPAPGDAEVDANTTSGTVANAFEDLRVSGQWGAKRITGRLGSGSGRLKVTTLSGGLALLRRPPSPDDRHRPPSPDDRHRPPSPDGPADTTDSPADKKVL</sequence>
<organism evidence="3 4">
    <name type="scientific">Streptomyces rimosus subsp. rimosus</name>
    <dbReference type="NCBI Taxonomy" id="132474"/>
    <lineage>
        <taxon>Bacteria</taxon>
        <taxon>Bacillati</taxon>
        <taxon>Actinomycetota</taxon>
        <taxon>Actinomycetes</taxon>
        <taxon>Kitasatosporales</taxon>
        <taxon>Streptomycetaceae</taxon>
        <taxon>Streptomyces</taxon>
    </lineage>
</organism>
<protein>
    <recommendedName>
        <fullName evidence="2">DUF4097 domain-containing protein</fullName>
    </recommendedName>
</protein>
<evidence type="ECO:0000313" key="4">
    <source>
        <dbReference type="Proteomes" id="UP000829494"/>
    </source>
</evidence>
<dbReference type="RefSeq" id="WP_003986910.1">
    <property type="nucleotide sequence ID" value="NZ_CP043497.1"/>
</dbReference>
<accession>A0ABY3YZ30</accession>
<keyword evidence="4" id="KW-1185">Reference proteome</keyword>
<feature type="domain" description="DUF4097" evidence="2">
    <location>
        <begin position="58"/>
        <end position="265"/>
    </location>
</feature>